<evidence type="ECO:0000313" key="2">
    <source>
        <dbReference type="EMBL" id="RIB25949.1"/>
    </source>
</evidence>
<keyword evidence="3" id="KW-1185">Reference proteome</keyword>
<name>A0A397VY73_9GLOM</name>
<evidence type="ECO:0000313" key="3">
    <source>
        <dbReference type="Proteomes" id="UP000266673"/>
    </source>
</evidence>
<comment type="caution">
    <text evidence="2">The sequence shown here is derived from an EMBL/GenBank/DDBJ whole genome shotgun (WGS) entry which is preliminary data.</text>
</comment>
<protein>
    <submittedName>
        <fullName evidence="2">Uncharacterized protein</fullName>
    </submittedName>
</protein>
<dbReference type="Proteomes" id="UP000266673">
    <property type="component" value="Unassembled WGS sequence"/>
</dbReference>
<feature type="compositionally biased region" description="Basic and acidic residues" evidence="1">
    <location>
        <begin position="45"/>
        <end position="59"/>
    </location>
</feature>
<sequence>MLEIDQKEENRCSTKGERIQNELDVDMWTKQKINLEFHEVINSLKERKNEKKNEKEKLSTGKNNDPLELDNTS</sequence>
<gene>
    <name evidence="2" type="ORF">C2G38_2164681</name>
</gene>
<dbReference type="EMBL" id="QKWP01000155">
    <property type="protein sequence ID" value="RIB25949.1"/>
    <property type="molecule type" value="Genomic_DNA"/>
</dbReference>
<reference evidence="2 3" key="1">
    <citation type="submission" date="2018-06" db="EMBL/GenBank/DDBJ databases">
        <title>Comparative genomics reveals the genomic features of Rhizophagus irregularis, R. cerebriforme, R. diaphanum and Gigaspora rosea, and their symbiotic lifestyle signature.</title>
        <authorList>
            <person name="Morin E."/>
            <person name="San Clemente H."/>
            <person name="Chen E.C.H."/>
            <person name="De La Providencia I."/>
            <person name="Hainaut M."/>
            <person name="Kuo A."/>
            <person name="Kohler A."/>
            <person name="Murat C."/>
            <person name="Tang N."/>
            <person name="Roy S."/>
            <person name="Loubradou J."/>
            <person name="Henrissat B."/>
            <person name="Grigoriev I.V."/>
            <person name="Corradi N."/>
            <person name="Roux C."/>
            <person name="Martin F.M."/>
        </authorList>
    </citation>
    <scope>NUCLEOTIDE SEQUENCE [LARGE SCALE GENOMIC DNA]</scope>
    <source>
        <strain evidence="2 3">DAOM 194757</strain>
    </source>
</reference>
<dbReference type="AlphaFoldDB" id="A0A397VY73"/>
<feature type="region of interest" description="Disordered" evidence="1">
    <location>
        <begin position="45"/>
        <end position="73"/>
    </location>
</feature>
<accession>A0A397VY73</accession>
<organism evidence="2 3">
    <name type="scientific">Gigaspora rosea</name>
    <dbReference type="NCBI Taxonomy" id="44941"/>
    <lineage>
        <taxon>Eukaryota</taxon>
        <taxon>Fungi</taxon>
        <taxon>Fungi incertae sedis</taxon>
        <taxon>Mucoromycota</taxon>
        <taxon>Glomeromycotina</taxon>
        <taxon>Glomeromycetes</taxon>
        <taxon>Diversisporales</taxon>
        <taxon>Gigasporaceae</taxon>
        <taxon>Gigaspora</taxon>
    </lineage>
</organism>
<evidence type="ECO:0000256" key="1">
    <source>
        <dbReference type="SAM" id="MobiDB-lite"/>
    </source>
</evidence>
<proteinExistence type="predicted"/>